<dbReference type="InterPro" id="IPR001240">
    <property type="entry name" value="PRAI_dom"/>
</dbReference>
<dbReference type="eggNOG" id="KOG4202">
    <property type="taxonomic scope" value="Eukaryota"/>
</dbReference>
<evidence type="ECO:0000256" key="6">
    <source>
        <dbReference type="ARBA" id="ARBA00022822"/>
    </source>
</evidence>
<dbReference type="InParanoid" id="G3AGV1"/>
<dbReference type="HOGENOM" id="CLU_076364_1_0_1"/>
<dbReference type="RefSeq" id="XP_007372036.1">
    <property type="nucleotide sequence ID" value="XM_007371974.1"/>
</dbReference>
<evidence type="ECO:0000313" key="11">
    <source>
        <dbReference type="Proteomes" id="UP000000709"/>
    </source>
</evidence>
<name>G3AGV1_SPAPN</name>
<evidence type="ECO:0000256" key="1">
    <source>
        <dbReference type="ARBA" id="ARBA00004664"/>
    </source>
</evidence>
<dbReference type="PANTHER" id="PTHR42894:SF1">
    <property type="entry name" value="N-(5'-PHOSPHORIBOSYL)ANTHRANILATE ISOMERASE"/>
    <property type="match status" value="1"/>
</dbReference>
<dbReference type="InterPro" id="IPR044643">
    <property type="entry name" value="TrpF_fam"/>
</dbReference>
<evidence type="ECO:0000256" key="5">
    <source>
        <dbReference type="ARBA" id="ARBA00022605"/>
    </source>
</evidence>
<organism evidence="11">
    <name type="scientific">Spathaspora passalidarum (strain NRRL Y-27907 / 11-Y1)</name>
    <dbReference type="NCBI Taxonomy" id="619300"/>
    <lineage>
        <taxon>Eukaryota</taxon>
        <taxon>Fungi</taxon>
        <taxon>Dikarya</taxon>
        <taxon>Ascomycota</taxon>
        <taxon>Saccharomycotina</taxon>
        <taxon>Pichiomycetes</taxon>
        <taxon>Debaryomycetaceae</taxon>
        <taxon>Spathaspora</taxon>
    </lineage>
</organism>
<evidence type="ECO:0000256" key="4">
    <source>
        <dbReference type="ARBA" id="ARBA00022272"/>
    </source>
</evidence>
<feature type="domain" description="N-(5'phosphoribosyl) anthranilate isomerase (PRAI)" evidence="9">
    <location>
        <begin position="68"/>
        <end position="244"/>
    </location>
</feature>
<dbReference type="OrthoDB" id="524799at2759"/>
<dbReference type="EMBL" id="GL996499">
    <property type="protein sequence ID" value="EGW34624.1"/>
    <property type="molecule type" value="Genomic_DNA"/>
</dbReference>
<dbReference type="KEGG" id="spaa:SPAPADRAFT_53070"/>
<keyword evidence="7" id="KW-0057">Aromatic amino acid biosynthesis</keyword>
<dbReference type="InterPro" id="IPR011060">
    <property type="entry name" value="RibuloseP-bd_barrel"/>
</dbReference>
<dbReference type="Proteomes" id="UP000000709">
    <property type="component" value="Unassembled WGS sequence"/>
</dbReference>
<sequence>MPRLVKICGLRTVEAATTAIDNGADLLGCILVPGRKRTIDFEIAKQISSQVKQARSSKKFPTIEDIQTYLTNQFYSSPRAYFELISEVIIDNGPFLVGVFQNQPIDEVVSIATELELDFIQLHGNEDKMAFFKDERIAGKFGIIPRYVIPTQFPDLAEQGEYLTKEKLFAIPLLDSEAGGEGKIIDWSFINDNLSFTNVLLAGGLTPENLLSTQDVKNVVGYDVSGGVEDAEGNKDLTKIKTFITIGKDIN</sequence>
<dbReference type="AlphaFoldDB" id="G3AGV1"/>
<dbReference type="InterPro" id="IPR013785">
    <property type="entry name" value="Aldolase_TIM"/>
</dbReference>
<dbReference type="PANTHER" id="PTHR42894">
    <property type="entry name" value="N-(5'-PHOSPHORIBOSYL)ANTHRANILATE ISOMERASE"/>
    <property type="match status" value="1"/>
</dbReference>
<protein>
    <recommendedName>
        <fullName evidence="4">N-(5'-phosphoribosyl)anthranilate isomerase</fullName>
        <ecNumber evidence="3">5.3.1.24</ecNumber>
    </recommendedName>
</protein>
<dbReference type="GO" id="GO:0000162">
    <property type="term" value="P:L-tryptophan biosynthetic process"/>
    <property type="evidence" value="ECO:0007669"/>
    <property type="project" value="UniProtKB-UniPathway"/>
</dbReference>
<evidence type="ECO:0000256" key="7">
    <source>
        <dbReference type="ARBA" id="ARBA00023141"/>
    </source>
</evidence>
<accession>G3AGV1</accession>
<dbReference type="EC" id="5.3.1.24" evidence="3"/>
<comment type="similarity">
    <text evidence="2">Belongs to the TrpF family.</text>
</comment>
<gene>
    <name evidence="10" type="ORF">SPAPADRAFT_53070</name>
</gene>
<dbReference type="CDD" id="cd00405">
    <property type="entry name" value="PRAI"/>
    <property type="match status" value="1"/>
</dbReference>
<comment type="pathway">
    <text evidence="1">Amino-acid biosynthesis; L-tryptophan biosynthesis; L-tryptophan from chorismate: step 3/5.</text>
</comment>
<dbReference type="HAMAP" id="MF_00135">
    <property type="entry name" value="PRAI"/>
    <property type="match status" value="1"/>
</dbReference>
<dbReference type="UniPathway" id="UPA00035">
    <property type="reaction ID" value="UER00042"/>
</dbReference>
<proteinExistence type="inferred from homology"/>
<dbReference type="STRING" id="619300.G3AGV1"/>
<reference evidence="10 11" key="1">
    <citation type="journal article" date="2011" name="Proc. Natl. Acad. Sci. U.S.A.">
        <title>Comparative genomics of xylose-fermenting fungi for enhanced biofuel production.</title>
        <authorList>
            <person name="Wohlbach D.J."/>
            <person name="Kuo A."/>
            <person name="Sato T.K."/>
            <person name="Potts K.M."/>
            <person name="Salamov A.A."/>
            <person name="LaButti K.M."/>
            <person name="Sun H."/>
            <person name="Clum A."/>
            <person name="Pangilinan J.L."/>
            <person name="Lindquist E.A."/>
            <person name="Lucas S."/>
            <person name="Lapidus A."/>
            <person name="Jin M."/>
            <person name="Gunawan C."/>
            <person name="Balan V."/>
            <person name="Dale B.E."/>
            <person name="Jeffries T.W."/>
            <person name="Zinkel R."/>
            <person name="Barry K.W."/>
            <person name="Grigoriev I.V."/>
            <person name="Gasch A.P."/>
        </authorList>
    </citation>
    <scope>NUCLEOTIDE SEQUENCE [LARGE SCALE GENOMIC DNA]</scope>
    <source>
        <strain evidence="11">NRRL Y-27907 / 11-Y1</strain>
    </source>
</reference>
<dbReference type="GO" id="GO:0004640">
    <property type="term" value="F:phosphoribosylanthranilate isomerase activity"/>
    <property type="evidence" value="ECO:0007669"/>
    <property type="project" value="UniProtKB-EC"/>
</dbReference>
<dbReference type="FunCoup" id="G3AGV1">
    <property type="interactions" value="171"/>
</dbReference>
<dbReference type="OMA" id="FHGDESP"/>
<keyword evidence="8 10" id="KW-0413">Isomerase</keyword>
<dbReference type="SUPFAM" id="SSF51366">
    <property type="entry name" value="Ribulose-phoshate binding barrel"/>
    <property type="match status" value="1"/>
</dbReference>
<evidence type="ECO:0000256" key="3">
    <source>
        <dbReference type="ARBA" id="ARBA00012572"/>
    </source>
</evidence>
<dbReference type="GeneID" id="18871754"/>
<evidence type="ECO:0000259" key="9">
    <source>
        <dbReference type="Pfam" id="PF00697"/>
    </source>
</evidence>
<evidence type="ECO:0000256" key="8">
    <source>
        <dbReference type="ARBA" id="ARBA00023235"/>
    </source>
</evidence>
<evidence type="ECO:0000256" key="2">
    <source>
        <dbReference type="ARBA" id="ARBA00007571"/>
    </source>
</evidence>
<keyword evidence="11" id="KW-1185">Reference proteome</keyword>
<evidence type="ECO:0000313" key="10">
    <source>
        <dbReference type="EMBL" id="EGW34624.1"/>
    </source>
</evidence>
<keyword evidence="5" id="KW-0028">Amino-acid biosynthesis</keyword>
<dbReference type="Pfam" id="PF00697">
    <property type="entry name" value="PRAI"/>
    <property type="match status" value="1"/>
</dbReference>
<dbReference type="Gene3D" id="3.20.20.70">
    <property type="entry name" value="Aldolase class I"/>
    <property type="match status" value="1"/>
</dbReference>
<keyword evidence="6" id="KW-0822">Tryptophan biosynthesis</keyword>